<comment type="caution">
    <text evidence="7">The sequence shown here is derived from an EMBL/GenBank/DDBJ whole genome shotgun (WGS) entry which is preliminary data.</text>
</comment>
<dbReference type="InterPro" id="IPR017871">
    <property type="entry name" value="ABC_transporter-like_CS"/>
</dbReference>
<dbReference type="EMBL" id="MWXA01000008">
    <property type="protein sequence ID" value="OZG65437.1"/>
    <property type="molecule type" value="Genomic_DNA"/>
</dbReference>
<gene>
    <name evidence="7" type="ORF">BAQU_1620</name>
</gene>
<evidence type="ECO:0000259" key="6">
    <source>
        <dbReference type="PROSITE" id="PS50893"/>
    </source>
</evidence>
<evidence type="ECO:0000256" key="5">
    <source>
        <dbReference type="SAM" id="MobiDB-lite"/>
    </source>
</evidence>
<evidence type="ECO:0000256" key="1">
    <source>
        <dbReference type="ARBA" id="ARBA00005417"/>
    </source>
</evidence>
<keyword evidence="2" id="KW-0813">Transport</keyword>
<dbReference type="InterPro" id="IPR027417">
    <property type="entry name" value="P-loop_NTPase"/>
</dbReference>
<dbReference type="Proteomes" id="UP000216451">
    <property type="component" value="Unassembled WGS sequence"/>
</dbReference>
<dbReference type="GO" id="GO:0005886">
    <property type="term" value="C:plasma membrane"/>
    <property type="evidence" value="ECO:0007669"/>
    <property type="project" value="TreeGrafter"/>
</dbReference>
<dbReference type="Gene3D" id="3.40.50.300">
    <property type="entry name" value="P-loop containing nucleotide triphosphate hydrolases"/>
    <property type="match status" value="1"/>
</dbReference>
<evidence type="ECO:0000313" key="8">
    <source>
        <dbReference type="Proteomes" id="UP000216451"/>
    </source>
</evidence>
<dbReference type="InterPro" id="IPR017911">
    <property type="entry name" value="MacB-like_ATP-bd"/>
</dbReference>
<dbReference type="CDD" id="cd03255">
    <property type="entry name" value="ABC_MJ0796_LolCDE_FtsE"/>
    <property type="match status" value="1"/>
</dbReference>
<accession>A0A261G1Y3</accession>
<dbReference type="PROSITE" id="PS50893">
    <property type="entry name" value="ABC_TRANSPORTER_2"/>
    <property type="match status" value="1"/>
</dbReference>
<dbReference type="OrthoDB" id="9778572at2"/>
<dbReference type="GO" id="GO:0022857">
    <property type="term" value="F:transmembrane transporter activity"/>
    <property type="evidence" value="ECO:0007669"/>
    <property type="project" value="TreeGrafter"/>
</dbReference>
<dbReference type="SMART" id="SM00382">
    <property type="entry name" value="AAA"/>
    <property type="match status" value="1"/>
</dbReference>
<keyword evidence="8" id="KW-1185">Reference proteome</keyword>
<evidence type="ECO:0000256" key="4">
    <source>
        <dbReference type="ARBA" id="ARBA00022840"/>
    </source>
</evidence>
<dbReference type="PANTHER" id="PTHR24220:SF689">
    <property type="entry name" value="LIPOPROTEIN-RELEASING SYSTEM ATP-BINDING PROTEIN LOLD"/>
    <property type="match status" value="1"/>
</dbReference>
<dbReference type="PANTHER" id="PTHR24220">
    <property type="entry name" value="IMPORT ATP-BINDING PROTEIN"/>
    <property type="match status" value="1"/>
</dbReference>
<name>A0A261G1Y3_9BIFI</name>
<evidence type="ECO:0000256" key="3">
    <source>
        <dbReference type="ARBA" id="ARBA00022741"/>
    </source>
</evidence>
<proteinExistence type="inferred from homology"/>
<sequence length="286" mass="31353">MNETQRVDEAAPSSSNNSPVNVNDNDNDNSENLDINNEVASRTASDTVTSATGPAILELADVSYSYKKGGKKVLHNLSHAFKPGVVYAITGPSGAGKTTLLSLISGLTSPTEGKVIYQGKDLGKQDRYDFRSHDIGVIFQSFNLLPALTVIENIVLSMDASGKKFEKPKKEIALELLEEVHLPDEYANERILHLSGGEQQRVAIARALSYDPKIIVADEPTGNLDLGTQRDIMDIFAKLAHDHNKCVIIVTHSPEVAQESDEVFQLAPLRRRKPTKTVRPVATRRR</sequence>
<dbReference type="GO" id="GO:0005524">
    <property type="term" value="F:ATP binding"/>
    <property type="evidence" value="ECO:0007669"/>
    <property type="project" value="UniProtKB-KW"/>
</dbReference>
<dbReference type="GeneID" id="98296285"/>
<reference evidence="7 8" key="1">
    <citation type="journal article" date="2017" name="BMC Genomics">
        <title>Comparative genomic and phylogenomic analyses of the Bifidobacteriaceae family.</title>
        <authorList>
            <person name="Lugli G.A."/>
            <person name="Milani C."/>
            <person name="Turroni F."/>
            <person name="Duranti S."/>
            <person name="Mancabelli L."/>
            <person name="Mangifesta M."/>
            <person name="Ferrario C."/>
            <person name="Modesto M."/>
            <person name="Mattarelli P."/>
            <person name="Jiri K."/>
            <person name="van Sinderen D."/>
            <person name="Ventura M."/>
        </authorList>
    </citation>
    <scope>NUCLEOTIDE SEQUENCE [LARGE SCALE GENOMIC DNA]</scope>
    <source>
        <strain evidence="7 8">LMG 28769</strain>
    </source>
</reference>
<feature type="region of interest" description="Disordered" evidence="5">
    <location>
        <begin position="1"/>
        <end position="33"/>
    </location>
</feature>
<keyword evidence="3" id="KW-0547">Nucleotide-binding</keyword>
<organism evidence="7 8">
    <name type="scientific">Bifidobacterium aquikefiri</name>
    <dbReference type="NCBI Taxonomy" id="1653207"/>
    <lineage>
        <taxon>Bacteria</taxon>
        <taxon>Bacillati</taxon>
        <taxon>Actinomycetota</taxon>
        <taxon>Actinomycetes</taxon>
        <taxon>Bifidobacteriales</taxon>
        <taxon>Bifidobacteriaceae</taxon>
        <taxon>Bifidobacterium</taxon>
    </lineage>
</organism>
<keyword evidence="4" id="KW-0067">ATP-binding</keyword>
<feature type="compositionally biased region" description="Low complexity" evidence="5">
    <location>
        <begin position="10"/>
        <end position="24"/>
    </location>
</feature>
<comment type="similarity">
    <text evidence="1">Belongs to the ABC transporter superfamily.</text>
</comment>
<dbReference type="InterPro" id="IPR003593">
    <property type="entry name" value="AAA+_ATPase"/>
</dbReference>
<dbReference type="GO" id="GO:0016887">
    <property type="term" value="F:ATP hydrolysis activity"/>
    <property type="evidence" value="ECO:0007669"/>
    <property type="project" value="InterPro"/>
</dbReference>
<dbReference type="InterPro" id="IPR003439">
    <property type="entry name" value="ABC_transporter-like_ATP-bd"/>
</dbReference>
<dbReference type="SUPFAM" id="SSF52540">
    <property type="entry name" value="P-loop containing nucleoside triphosphate hydrolases"/>
    <property type="match status" value="1"/>
</dbReference>
<dbReference type="PROSITE" id="PS00211">
    <property type="entry name" value="ABC_TRANSPORTER_1"/>
    <property type="match status" value="1"/>
</dbReference>
<feature type="domain" description="ABC transporter" evidence="6">
    <location>
        <begin position="57"/>
        <end position="282"/>
    </location>
</feature>
<dbReference type="RefSeq" id="WP_094694609.1">
    <property type="nucleotide sequence ID" value="NZ_JBDNSG010000011.1"/>
</dbReference>
<dbReference type="Pfam" id="PF00005">
    <property type="entry name" value="ABC_tran"/>
    <property type="match status" value="1"/>
</dbReference>
<dbReference type="AlphaFoldDB" id="A0A261G1Y3"/>
<evidence type="ECO:0000313" key="7">
    <source>
        <dbReference type="EMBL" id="OZG65437.1"/>
    </source>
</evidence>
<protein>
    <submittedName>
        <fullName evidence="7">ABC transporter</fullName>
    </submittedName>
</protein>
<evidence type="ECO:0000256" key="2">
    <source>
        <dbReference type="ARBA" id="ARBA00022448"/>
    </source>
</evidence>
<dbReference type="InterPro" id="IPR015854">
    <property type="entry name" value="ABC_transpr_LolD-like"/>
</dbReference>